<dbReference type="PRINTS" id="PR00081">
    <property type="entry name" value="GDHRDH"/>
</dbReference>
<evidence type="ECO:0000313" key="3">
    <source>
        <dbReference type="EMBL" id="GGE38629.1"/>
    </source>
</evidence>
<evidence type="ECO:0008006" key="5">
    <source>
        <dbReference type="Google" id="ProtNLM"/>
    </source>
</evidence>
<dbReference type="InterPro" id="IPR002347">
    <property type="entry name" value="SDR_fam"/>
</dbReference>
<evidence type="ECO:0000256" key="1">
    <source>
        <dbReference type="ARBA" id="ARBA00006484"/>
    </source>
</evidence>
<organism evidence="3 4">
    <name type="scientific">Primorskyibacter flagellatus</name>
    <dbReference type="NCBI Taxonomy" id="1387277"/>
    <lineage>
        <taxon>Bacteria</taxon>
        <taxon>Pseudomonadati</taxon>
        <taxon>Pseudomonadota</taxon>
        <taxon>Alphaproteobacteria</taxon>
        <taxon>Rhodobacterales</taxon>
        <taxon>Roseobacteraceae</taxon>
        <taxon>Primorskyibacter</taxon>
    </lineage>
</organism>
<comment type="caution">
    <text evidence="3">The sequence shown here is derived from an EMBL/GenBank/DDBJ whole genome shotgun (WGS) entry which is preliminary data.</text>
</comment>
<dbReference type="GO" id="GO:0016491">
    <property type="term" value="F:oxidoreductase activity"/>
    <property type="evidence" value="ECO:0007669"/>
    <property type="project" value="UniProtKB-KW"/>
</dbReference>
<keyword evidence="4" id="KW-1185">Reference proteome</keyword>
<protein>
    <recommendedName>
        <fullName evidence="5">SDR family oxidoreductase</fullName>
    </recommendedName>
</protein>
<sequence>MAFTDQTLSVVIGGTSGIGLAVAQRLAARPGRVVTASRATGLDVADARAVAAWMAGLGPMDHVVFTAGSQAPGGPLAALDLSQARAAFDVKFWGAVAVAQAAAGLIRPGGTLTLTSGFLSRRATPGTLVKTAMNAALEATARVLAREFAPIRVNVVSPA</sequence>
<dbReference type="Proteomes" id="UP000612855">
    <property type="component" value="Unassembled WGS sequence"/>
</dbReference>
<dbReference type="RefSeq" id="WP_229737584.1">
    <property type="nucleotide sequence ID" value="NZ_BMFJ01000001.1"/>
</dbReference>
<dbReference type="PANTHER" id="PTHR43477">
    <property type="entry name" value="DIHYDROANTICAPSIN 7-DEHYDROGENASE"/>
    <property type="match status" value="1"/>
</dbReference>
<name>A0A917AAR3_9RHOB</name>
<reference evidence="4" key="1">
    <citation type="journal article" date="2019" name="Int. J. Syst. Evol. Microbiol.">
        <title>The Global Catalogue of Microorganisms (GCM) 10K type strain sequencing project: providing services to taxonomists for standard genome sequencing and annotation.</title>
        <authorList>
            <consortium name="The Broad Institute Genomics Platform"/>
            <consortium name="The Broad Institute Genome Sequencing Center for Infectious Disease"/>
            <person name="Wu L."/>
            <person name="Ma J."/>
        </authorList>
    </citation>
    <scope>NUCLEOTIDE SEQUENCE [LARGE SCALE GENOMIC DNA]</scope>
    <source>
        <strain evidence="4">CGMCC 1.12664</strain>
    </source>
</reference>
<dbReference type="PANTHER" id="PTHR43477:SF1">
    <property type="entry name" value="DIHYDROANTICAPSIN 7-DEHYDROGENASE"/>
    <property type="match status" value="1"/>
</dbReference>
<dbReference type="SUPFAM" id="SSF51735">
    <property type="entry name" value="NAD(P)-binding Rossmann-fold domains"/>
    <property type="match status" value="1"/>
</dbReference>
<dbReference type="InterPro" id="IPR051122">
    <property type="entry name" value="SDR_DHRS6-like"/>
</dbReference>
<dbReference type="EMBL" id="BMFJ01000001">
    <property type="protein sequence ID" value="GGE38629.1"/>
    <property type="molecule type" value="Genomic_DNA"/>
</dbReference>
<evidence type="ECO:0000256" key="2">
    <source>
        <dbReference type="ARBA" id="ARBA00023002"/>
    </source>
</evidence>
<proteinExistence type="inferred from homology"/>
<gene>
    <name evidence="3" type="ORF">GCM10011360_28010</name>
</gene>
<dbReference type="InterPro" id="IPR036291">
    <property type="entry name" value="NAD(P)-bd_dom_sf"/>
</dbReference>
<dbReference type="AlphaFoldDB" id="A0A917AAR3"/>
<keyword evidence="2" id="KW-0560">Oxidoreductase</keyword>
<dbReference type="Gene3D" id="3.40.50.720">
    <property type="entry name" value="NAD(P)-binding Rossmann-like Domain"/>
    <property type="match status" value="1"/>
</dbReference>
<accession>A0A917AAR3</accession>
<comment type="similarity">
    <text evidence="1">Belongs to the short-chain dehydrogenases/reductases (SDR) family.</text>
</comment>
<dbReference type="Pfam" id="PF13561">
    <property type="entry name" value="adh_short_C2"/>
    <property type="match status" value="1"/>
</dbReference>
<evidence type="ECO:0000313" key="4">
    <source>
        <dbReference type="Proteomes" id="UP000612855"/>
    </source>
</evidence>